<protein>
    <submittedName>
        <fullName evidence="1">Uncharacterized protein</fullName>
    </submittedName>
</protein>
<organism evidence="1">
    <name type="scientific">Chrysotila carterae</name>
    <name type="common">Marine alga</name>
    <name type="synonym">Syracosphaera carterae</name>
    <dbReference type="NCBI Taxonomy" id="13221"/>
    <lineage>
        <taxon>Eukaryota</taxon>
        <taxon>Haptista</taxon>
        <taxon>Haptophyta</taxon>
        <taxon>Prymnesiophyceae</taxon>
        <taxon>Isochrysidales</taxon>
        <taxon>Isochrysidaceae</taxon>
        <taxon>Chrysotila</taxon>
    </lineage>
</organism>
<name>A0A7S4EYA8_CHRCT</name>
<evidence type="ECO:0000313" key="1">
    <source>
        <dbReference type="EMBL" id="CAE0760315.1"/>
    </source>
</evidence>
<accession>A0A7S4EYA8</accession>
<proteinExistence type="predicted"/>
<sequence>MGTSLQVEPSERKQAASGFLEKWRTLVDGEKGLATPSCRCRMSARLSRRASNGPRGDAHVHALPQVGSPGSVGSSSFKRPLLKASISAARVMPLTASTDVCQQSSGDAVPFAMLRWRRRAAERASAMQESAECASAFNAVDPSAPNSCAYAPATEHVVVFHSEKESDVRVVDVSVS</sequence>
<gene>
    <name evidence="1" type="ORF">PCAR00345_LOCUS12927</name>
</gene>
<reference evidence="1" key="1">
    <citation type="submission" date="2021-01" db="EMBL/GenBank/DDBJ databases">
        <authorList>
            <person name="Corre E."/>
            <person name="Pelletier E."/>
            <person name="Niang G."/>
            <person name="Scheremetjew M."/>
            <person name="Finn R."/>
            <person name="Kale V."/>
            <person name="Holt S."/>
            <person name="Cochrane G."/>
            <person name="Meng A."/>
            <person name="Brown T."/>
            <person name="Cohen L."/>
        </authorList>
    </citation>
    <scope>NUCLEOTIDE SEQUENCE</scope>
    <source>
        <strain evidence="1">CCMP645</strain>
    </source>
</reference>
<dbReference type="AlphaFoldDB" id="A0A7S4EYA8"/>
<dbReference type="EMBL" id="HBIZ01020540">
    <property type="protein sequence ID" value="CAE0760315.1"/>
    <property type="molecule type" value="Transcribed_RNA"/>
</dbReference>